<sequence>MRLPKLILSTSFLVTALITVTACGSVAGTPQAVKIKNVEHVVTLPSPVAVPPPTVAKTQKRVQIFSGPSDQPVVATPNIAPGSHDVQLKVGLSDKIGSYLTDGDGNTLYRFDNDSNMPPKSTCNGECAKTWPPLLIASPGKIFPTGVDPQLIGYVERADGTCQVTVNGWPVYYYSGDHNPGDLNGQGIKNVWFAVNPTGGKTPPLPGK</sequence>
<feature type="signal peptide" evidence="1">
    <location>
        <begin position="1"/>
        <end position="27"/>
    </location>
</feature>
<reference evidence="2 3" key="1">
    <citation type="submission" date="2018-08" db="EMBL/GenBank/DDBJ databases">
        <title>Genomic Encyclopedia of Archaeal and Bacterial Type Strains, Phase II (KMG-II): from individual species to whole genera.</title>
        <authorList>
            <person name="Goeker M."/>
        </authorList>
    </citation>
    <scope>NUCLEOTIDE SEQUENCE [LARGE SCALE GENOMIC DNA]</scope>
    <source>
        <strain evidence="2 3">DSM 45791</strain>
    </source>
</reference>
<evidence type="ECO:0000313" key="2">
    <source>
        <dbReference type="EMBL" id="REH41778.1"/>
    </source>
</evidence>
<evidence type="ECO:0000313" key="3">
    <source>
        <dbReference type="Proteomes" id="UP000256269"/>
    </source>
</evidence>
<dbReference type="AlphaFoldDB" id="A0A3E0HBG3"/>
<dbReference type="Pfam" id="PF03640">
    <property type="entry name" value="Lipoprotein_15"/>
    <property type="match status" value="2"/>
</dbReference>
<comment type="caution">
    <text evidence="2">The sequence shown here is derived from an EMBL/GenBank/DDBJ whole genome shotgun (WGS) entry which is preliminary data.</text>
</comment>
<name>A0A3E0HBG3_9PSEU</name>
<organism evidence="2 3">
    <name type="scientific">Kutzneria buriramensis</name>
    <dbReference type="NCBI Taxonomy" id="1045776"/>
    <lineage>
        <taxon>Bacteria</taxon>
        <taxon>Bacillati</taxon>
        <taxon>Actinomycetota</taxon>
        <taxon>Actinomycetes</taxon>
        <taxon>Pseudonocardiales</taxon>
        <taxon>Pseudonocardiaceae</taxon>
        <taxon>Kutzneria</taxon>
    </lineage>
</organism>
<proteinExistence type="predicted"/>
<evidence type="ECO:0000256" key="1">
    <source>
        <dbReference type="SAM" id="SignalP"/>
    </source>
</evidence>
<dbReference type="EMBL" id="QUNO01000011">
    <property type="protein sequence ID" value="REH41778.1"/>
    <property type="molecule type" value="Genomic_DNA"/>
</dbReference>
<dbReference type="PROSITE" id="PS51257">
    <property type="entry name" value="PROKAR_LIPOPROTEIN"/>
    <property type="match status" value="1"/>
</dbReference>
<dbReference type="OrthoDB" id="597632at2"/>
<feature type="chain" id="PRO_5039017862" evidence="1">
    <location>
        <begin position="28"/>
        <end position="208"/>
    </location>
</feature>
<dbReference type="Proteomes" id="UP000256269">
    <property type="component" value="Unassembled WGS sequence"/>
</dbReference>
<dbReference type="InterPro" id="IPR005297">
    <property type="entry name" value="Lipoprotein_repeat"/>
</dbReference>
<gene>
    <name evidence="2" type="ORF">BCF44_11180</name>
</gene>
<keyword evidence="3" id="KW-1185">Reference proteome</keyword>
<protein>
    <submittedName>
        <fullName evidence="2">Secreted repeat protein with Y-X4-D motif</fullName>
    </submittedName>
</protein>
<keyword evidence="1" id="KW-0732">Signal</keyword>
<dbReference type="RefSeq" id="WP_116177820.1">
    <property type="nucleotide sequence ID" value="NZ_CP144375.1"/>
</dbReference>
<dbReference type="PANTHER" id="PTHR39335">
    <property type="entry name" value="BLL4220 PROTEIN"/>
    <property type="match status" value="1"/>
</dbReference>
<accession>A0A3E0HBG3</accession>
<dbReference type="PANTHER" id="PTHR39335:SF1">
    <property type="entry name" value="BLL4220 PROTEIN"/>
    <property type="match status" value="1"/>
</dbReference>
<dbReference type="GO" id="GO:0043448">
    <property type="term" value="P:alkane catabolic process"/>
    <property type="evidence" value="ECO:0007669"/>
    <property type="project" value="TreeGrafter"/>
</dbReference>